<keyword evidence="2" id="KW-0808">Transferase</keyword>
<dbReference type="eggNOG" id="COG1247">
    <property type="taxonomic scope" value="Bacteria"/>
</dbReference>
<dbReference type="AlphaFoldDB" id="F4H562"/>
<dbReference type="SUPFAM" id="SSF55729">
    <property type="entry name" value="Acyl-CoA N-acyltransferases (Nat)"/>
    <property type="match status" value="1"/>
</dbReference>
<dbReference type="RefSeq" id="WP_013771694.1">
    <property type="nucleotide sequence ID" value="NC_015514.1"/>
</dbReference>
<proteinExistence type="predicted"/>
<evidence type="ECO:0000313" key="3">
    <source>
        <dbReference type="Proteomes" id="UP000008460"/>
    </source>
</evidence>
<dbReference type="InterPro" id="IPR016181">
    <property type="entry name" value="Acyl_CoA_acyltransferase"/>
</dbReference>
<keyword evidence="3" id="KW-1185">Reference proteome</keyword>
<evidence type="ECO:0000259" key="1">
    <source>
        <dbReference type="Pfam" id="PF00583"/>
    </source>
</evidence>
<sequence length="198" mass="21488">MTGPVGWRVAVADADRWEDVRTVLASRADGARCWCQRYRMAPRETWAGVGAEALEARLRAQVADVSGPATAVGLVGYLHDDPVGWCAVAPRRDHDRLLLRTRVPWEGRDEDRQDPGVWAVTCFVTRAGYGREGVATALAAAAVDVARRAGARAVEAYPMTTTAALPVELHPGTVAMFVAAGMREVRRSGRRAVVRLDL</sequence>
<name>F4H562_CELFA</name>
<dbReference type="KEGG" id="cfi:Celf_2543"/>
<reference evidence="2 3" key="1">
    <citation type="submission" date="2011-04" db="EMBL/GenBank/DDBJ databases">
        <title>Complete sequence of Cellulomonas fimi ATCC 484.</title>
        <authorList>
            <consortium name="US DOE Joint Genome Institute"/>
            <person name="Lucas S."/>
            <person name="Han J."/>
            <person name="Lapidus A."/>
            <person name="Cheng J.-F."/>
            <person name="Goodwin L."/>
            <person name="Pitluck S."/>
            <person name="Peters L."/>
            <person name="Chertkov O."/>
            <person name="Detter J.C."/>
            <person name="Han C."/>
            <person name="Tapia R."/>
            <person name="Land M."/>
            <person name="Hauser L."/>
            <person name="Kyrpides N."/>
            <person name="Ivanova N."/>
            <person name="Ovchinnikova G."/>
            <person name="Pagani I."/>
            <person name="Mead D."/>
            <person name="Brumm P."/>
            <person name="Woyke T."/>
        </authorList>
    </citation>
    <scope>NUCLEOTIDE SEQUENCE [LARGE SCALE GENOMIC DNA]</scope>
    <source>
        <strain evidence="3">ATCC 484 / DSM 20113 / JCM 1341 / NBRC 15513 / NCIMB 8980 / NCTC 7547</strain>
    </source>
</reference>
<dbReference type="EMBL" id="CP002666">
    <property type="protein sequence ID" value="AEE46668.1"/>
    <property type="molecule type" value="Genomic_DNA"/>
</dbReference>
<dbReference type="GO" id="GO:0016747">
    <property type="term" value="F:acyltransferase activity, transferring groups other than amino-acyl groups"/>
    <property type="evidence" value="ECO:0007669"/>
    <property type="project" value="InterPro"/>
</dbReference>
<dbReference type="Gene3D" id="3.40.630.30">
    <property type="match status" value="1"/>
</dbReference>
<dbReference type="STRING" id="590998.Celf_2543"/>
<dbReference type="HOGENOM" id="CLU_105867_0_0_11"/>
<organism evidence="2 3">
    <name type="scientific">Cellulomonas fimi (strain ATCC 484 / DSM 20113 / JCM 1341 / CCUG 24087 / LMG 16345 / NBRC 15513 / NCIMB 8980 / NCTC 7547 / NRS-133)</name>
    <dbReference type="NCBI Taxonomy" id="590998"/>
    <lineage>
        <taxon>Bacteria</taxon>
        <taxon>Bacillati</taxon>
        <taxon>Actinomycetota</taxon>
        <taxon>Actinomycetes</taxon>
        <taxon>Micrococcales</taxon>
        <taxon>Cellulomonadaceae</taxon>
        <taxon>Cellulomonas</taxon>
    </lineage>
</organism>
<accession>F4H562</accession>
<dbReference type="InterPro" id="IPR000182">
    <property type="entry name" value="GNAT_dom"/>
</dbReference>
<feature type="domain" description="N-acetyltransferase" evidence="1">
    <location>
        <begin position="72"/>
        <end position="156"/>
    </location>
</feature>
<gene>
    <name evidence="2" type="ordered locus">Celf_2543</name>
</gene>
<protein>
    <submittedName>
        <fullName evidence="2">GCN5-related N-acetyltransferase</fullName>
    </submittedName>
</protein>
<evidence type="ECO:0000313" key="2">
    <source>
        <dbReference type="EMBL" id="AEE46668.1"/>
    </source>
</evidence>
<dbReference type="Pfam" id="PF00583">
    <property type="entry name" value="Acetyltransf_1"/>
    <property type="match status" value="1"/>
</dbReference>
<dbReference type="Proteomes" id="UP000008460">
    <property type="component" value="Chromosome"/>
</dbReference>